<evidence type="ECO:0000313" key="1">
    <source>
        <dbReference type="EMBL" id="MBB6128039.1"/>
    </source>
</evidence>
<organism evidence="1 2">
    <name type="scientific">Mucilaginibacter lappiensis</name>
    <dbReference type="NCBI Taxonomy" id="354630"/>
    <lineage>
        <taxon>Bacteria</taxon>
        <taxon>Pseudomonadati</taxon>
        <taxon>Bacteroidota</taxon>
        <taxon>Sphingobacteriia</taxon>
        <taxon>Sphingobacteriales</taxon>
        <taxon>Sphingobacteriaceae</taxon>
        <taxon>Mucilaginibacter</taxon>
    </lineage>
</organism>
<dbReference type="RefSeq" id="WP_183587361.1">
    <property type="nucleotide sequence ID" value="NZ_JACHCA010000005.1"/>
</dbReference>
<comment type="caution">
    <text evidence="1">The sequence shown here is derived from an EMBL/GenBank/DDBJ whole genome shotgun (WGS) entry which is preliminary data.</text>
</comment>
<sequence length="418" mass="47876">MKNITFITTGQPSTNPRLVKEAETLIKLGYQVKVICCFYQEWAREFDLEIVNRNKDVYIYCGGDPVNEKLSYYKTRLRQKISWRLFNFTKAFDVPENAISRTHAEALTIAKSIKTDLYIAHNLGALPAAVLAAKFNHAKVGYDAEDMHSGQFKTKDEKGYLLNKFIEEKYFPQTDYFTAASPLIAQNYKEVYSYLDPVLINNVFPKIELPIRSGTDTTQPLKLFWFSQTIGTERGIENIIRAMALVAKPTELHLLGNCSDEDKLMIIKLAEYNRLTADQIHFHRPIAPDELFKFAARFDIGMATETAPNLNRDICLTNKIFTYIQAGLAMIASDTQAQRLFLEQYPATGSLYQKDDINSLANCILGYAENPESLTQTKQMNYHLGQTELNWENESKIFQRIIESQDISVKNQDNKSEF</sequence>
<dbReference type="Proteomes" id="UP000548326">
    <property type="component" value="Unassembled WGS sequence"/>
</dbReference>
<evidence type="ECO:0000313" key="2">
    <source>
        <dbReference type="Proteomes" id="UP000548326"/>
    </source>
</evidence>
<keyword evidence="1" id="KW-0808">Transferase</keyword>
<name>A0A841JA51_9SPHI</name>
<reference evidence="1 2" key="1">
    <citation type="submission" date="2020-08" db="EMBL/GenBank/DDBJ databases">
        <title>Genomic Encyclopedia of Type Strains, Phase IV (KMG-V): Genome sequencing to study the core and pangenomes of soil and plant-associated prokaryotes.</title>
        <authorList>
            <person name="Whitman W."/>
        </authorList>
    </citation>
    <scope>NUCLEOTIDE SEQUENCE [LARGE SCALE GENOMIC DNA]</scope>
    <source>
        <strain evidence="1 2">MP601</strain>
    </source>
</reference>
<dbReference type="SUPFAM" id="SSF53756">
    <property type="entry name" value="UDP-Glycosyltransferase/glycogen phosphorylase"/>
    <property type="match status" value="1"/>
</dbReference>
<protein>
    <submittedName>
        <fullName evidence="1">Glycosyltransferase involved in cell wall biosynthesis</fullName>
    </submittedName>
</protein>
<dbReference type="EMBL" id="JACHCA010000005">
    <property type="protein sequence ID" value="MBB6128039.1"/>
    <property type="molecule type" value="Genomic_DNA"/>
</dbReference>
<proteinExistence type="predicted"/>
<dbReference type="GO" id="GO:0016740">
    <property type="term" value="F:transferase activity"/>
    <property type="evidence" value="ECO:0007669"/>
    <property type="project" value="UniProtKB-KW"/>
</dbReference>
<dbReference type="AlphaFoldDB" id="A0A841JA51"/>
<accession>A0A841JA51</accession>
<dbReference type="Gene3D" id="3.40.50.2000">
    <property type="entry name" value="Glycogen Phosphorylase B"/>
    <property type="match status" value="2"/>
</dbReference>
<gene>
    <name evidence="1" type="ORF">HDF22_002152</name>
</gene>